<dbReference type="InterPro" id="IPR001173">
    <property type="entry name" value="Glyco_trans_2-like"/>
</dbReference>
<protein>
    <submittedName>
        <fullName evidence="3">Glycosyltransferase</fullName>
        <ecNumber evidence="3">2.4.-.-</ecNumber>
    </submittedName>
</protein>
<keyword evidence="4" id="KW-1185">Reference proteome</keyword>
<dbReference type="InterPro" id="IPR029044">
    <property type="entry name" value="Nucleotide-diphossugar_trans"/>
</dbReference>
<dbReference type="PANTHER" id="PTHR43685:SF3">
    <property type="entry name" value="SLR2126 PROTEIN"/>
    <property type="match status" value="1"/>
</dbReference>
<organism evidence="3 4">
    <name type="scientific">Mucilaginibacter litoreus</name>
    <dbReference type="NCBI Taxonomy" id="1048221"/>
    <lineage>
        <taxon>Bacteria</taxon>
        <taxon>Pseudomonadati</taxon>
        <taxon>Bacteroidota</taxon>
        <taxon>Sphingobacteriia</taxon>
        <taxon>Sphingobacteriales</taxon>
        <taxon>Sphingobacteriaceae</taxon>
        <taxon>Mucilaginibacter</taxon>
    </lineage>
</organism>
<dbReference type="RefSeq" id="WP_377114819.1">
    <property type="nucleotide sequence ID" value="NZ_JBHTHZ010000005.1"/>
</dbReference>
<comment type="caution">
    <text evidence="3">The sequence shown here is derived from an EMBL/GenBank/DDBJ whole genome shotgun (WGS) entry which is preliminary data.</text>
</comment>
<feature type="transmembrane region" description="Helical" evidence="1">
    <location>
        <begin position="239"/>
        <end position="256"/>
    </location>
</feature>
<evidence type="ECO:0000313" key="3">
    <source>
        <dbReference type="EMBL" id="MFD0794068.1"/>
    </source>
</evidence>
<dbReference type="InterPro" id="IPR050834">
    <property type="entry name" value="Glycosyltransf_2"/>
</dbReference>
<dbReference type="Pfam" id="PF00535">
    <property type="entry name" value="Glycos_transf_2"/>
    <property type="match status" value="1"/>
</dbReference>
<feature type="domain" description="Glycosyltransferase 2-like" evidence="2">
    <location>
        <begin position="5"/>
        <end position="133"/>
    </location>
</feature>
<gene>
    <name evidence="3" type="ORF">ACFQZX_10600</name>
</gene>
<keyword evidence="1" id="KW-1133">Transmembrane helix</keyword>
<dbReference type="GO" id="GO:0016757">
    <property type="term" value="F:glycosyltransferase activity"/>
    <property type="evidence" value="ECO:0007669"/>
    <property type="project" value="UniProtKB-KW"/>
</dbReference>
<dbReference type="PANTHER" id="PTHR43685">
    <property type="entry name" value="GLYCOSYLTRANSFERASE"/>
    <property type="match status" value="1"/>
</dbReference>
<evidence type="ECO:0000256" key="1">
    <source>
        <dbReference type="SAM" id="Phobius"/>
    </source>
</evidence>
<feature type="transmembrane region" description="Helical" evidence="1">
    <location>
        <begin position="291"/>
        <end position="311"/>
    </location>
</feature>
<evidence type="ECO:0000313" key="4">
    <source>
        <dbReference type="Proteomes" id="UP001597010"/>
    </source>
</evidence>
<name>A0ABW3ATI0_9SPHI</name>
<sequence length="322" mass="36887">MITVSIVIPTYRRPKLLINCLKALLLQKFDKRQYEIIVVSDGPDNETAQVFNDWMGYDYPVMRYLPLPQKKGPAAARNYGWLNARGSIIAFTDDDCLPDAHWLHEMVANCNPEEDVALTGKVIVPVGKRPTDYEQNTAHLQTADFITANCACTKKALMKAGGFDEQFSMAWREDSDLEFKFINNKIPIKKVESAVVVHPVRSSKWGVSVKEQKKTMYNALLYKKFPDLYRKKINQKSPVLYYCIIAAFMMMIIGLVCRQHSIASVGFAGWIGLTGYFIFKRLYKTSLSLSHIAEMIVTSFIIPFVSVYWQWYGAVKYRVLFI</sequence>
<keyword evidence="1" id="KW-0812">Transmembrane</keyword>
<dbReference type="Gene3D" id="3.90.550.10">
    <property type="entry name" value="Spore Coat Polysaccharide Biosynthesis Protein SpsA, Chain A"/>
    <property type="match status" value="1"/>
</dbReference>
<dbReference type="EMBL" id="JBHTHZ010000005">
    <property type="protein sequence ID" value="MFD0794068.1"/>
    <property type="molecule type" value="Genomic_DNA"/>
</dbReference>
<dbReference type="SUPFAM" id="SSF53448">
    <property type="entry name" value="Nucleotide-diphospho-sugar transferases"/>
    <property type="match status" value="1"/>
</dbReference>
<keyword evidence="3" id="KW-0808">Transferase</keyword>
<keyword evidence="3" id="KW-0328">Glycosyltransferase</keyword>
<keyword evidence="1" id="KW-0472">Membrane</keyword>
<dbReference type="EC" id="2.4.-.-" evidence="3"/>
<proteinExistence type="predicted"/>
<dbReference type="Proteomes" id="UP001597010">
    <property type="component" value="Unassembled WGS sequence"/>
</dbReference>
<accession>A0ABW3ATI0</accession>
<dbReference type="CDD" id="cd00761">
    <property type="entry name" value="Glyco_tranf_GTA_type"/>
    <property type="match status" value="1"/>
</dbReference>
<feature type="transmembrane region" description="Helical" evidence="1">
    <location>
        <begin position="262"/>
        <end position="279"/>
    </location>
</feature>
<reference evidence="4" key="1">
    <citation type="journal article" date="2019" name="Int. J. Syst. Evol. Microbiol.">
        <title>The Global Catalogue of Microorganisms (GCM) 10K type strain sequencing project: providing services to taxonomists for standard genome sequencing and annotation.</title>
        <authorList>
            <consortium name="The Broad Institute Genomics Platform"/>
            <consortium name="The Broad Institute Genome Sequencing Center for Infectious Disease"/>
            <person name="Wu L."/>
            <person name="Ma J."/>
        </authorList>
    </citation>
    <scope>NUCLEOTIDE SEQUENCE [LARGE SCALE GENOMIC DNA]</scope>
    <source>
        <strain evidence="4">CCUG 61484</strain>
    </source>
</reference>
<evidence type="ECO:0000259" key="2">
    <source>
        <dbReference type="Pfam" id="PF00535"/>
    </source>
</evidence>